<dbReference type="EMBL" id="JBHSGG010000015">
    <property type="protein sequence ID" value="MFC4727711.1"/>
    <property type="molecule type" value="Genomic_DNA"/>
</dbReference>
<evidence type="ECO:0000256" key="4">
    <source>
        <dbReference type="ARBA" id="ARBA00022801"/>
    </source>
</evidence>
<dbReference type="InterPro" id="IPR006641">
    <property type="entry name" value="YqgF/RNaseH-like_dom"/>
</dbReference>
<evidence type="ECO:0000256" key="1">
    <source>
        <dbReference type="ARBA" id="ARBA00022490"/>
    </source>
</evidence>
<dbReference type="CDD" id="cd16964">
    <property type="entry name" value="YqgF"/>
    <property type="match status" value="1"/>
</dbReference>
<dbReference type="InterPro" id="IPR005227">
    <property type="entry name" value="YqgF"/>
</dbReference>
<evidence type="ECO:0000313" key="8">
    <source>
        <dbReference type="Proteomes" id="UP001595892"/>
    </source>
</evidence>
<comment type="caution">
    <text evidence="7">The sequence shown here is derived from an EMBL/GenBank/DDBJ whole genome shotgun (WGS) entry which is preliminary data.</text>
</comment>
<keyword evidence="4 5" id="KW-0378">Hydrolase</keyword>
<dbReference type="Gene3D" id="3.30.420.140">
    <property type="entry name" value="YqgF/RNase H-like domain"/>
    <property type="match status" value="1"/>
</dbReference>
<keyword evidence="8" id="KW-1185">Reference proteome</keyword>
<protein>
    <recommendedName>
        <fullName evidence="5">Putative pre-16S rRNA nuclease</fullName>
        <ecNumber evidence="5">3.1.-.-</ecNumber>
    </recommendedName>
</protein>
<keyword evidence="3 5" id="KW-0540">Nuclease</keyword>
<dbReference type="Pfam" id="PF03652">
    <property type="entry name" value="RuvX"/>
    <property type="match status" value="1"/>
</dbReference>
<evidence type="ECO:0000313" key="7">
    <source>
        <dbReference type="EMBL" id="MFC4727711.1"/>
    </source>
</evidence>
<dbReference type="SMART" id="SM00732">
    <property type="entry name" value="YqgFc"/>
    <property type="match status" value="1"/>
</dbReference>
<dbReference type="InterPro" id="IPR012337">
    <property type="entry name" value="RNaseH-like_sf"/>
</dbReference>
<name>A0ABV9NHE2_9GAMM</name>
<dbReference type="InterPro" id="IPR037027">
    <property type="entry name" value="YqgF/RNaseH-like_dom_sf"/>
</dbReference>
<evidence type="ECO:0000259" key="6">
    <source>
        <dbReference type="SMART" id="SM00732"/>
    </source>
</evidence>
<comment type="similarity">
    <text evidence="5">Belongs to the YqgF HJR family.</text>
</comment>
<evidence type="ECO:0000256" key="5">
    <source>
        <dbReference type="HAMAP-Rule" id="MF_00651"/>
    </source>
</evidence>
<dbReference type="SUPFAM" id="SSF53098">
    <property type="entry name" value="Ribonuclease H-like"/>
    <property type="match status" value="1"/>
</dbReference>
<comment type="subcellular location">
    <subcellularLocation>
        <location evidence="5">Cytoplasm</location>
    </subcellularLocation>
</comment>
<keyword evidence="2 5" id="KW-0690">Ribosome biogenesis</keyword>
<keyword evidence="1 5" id="KW-0963">Cytoplasm</keyword>
<reference evidence="8" key="1">
    <citation type="journal article" date="2019" name="Int. J. Syst. Evol. Microbiol.">
        <title>The Global Catalogue of Microorganisms (GCM) 10K type strain sequencing project: providing services to taxonomists for standard genome sequencing and annotation.</title>
        <authorList>
            <consortium name="The Broad Institute Genomics Platform"/>
            <consortium name="The Broad Institute Genome Sequencing Center for Infectious Disease"/>
            <person name="Wu L."/>
            <person name="Ma J."/>
        </authorList>
    </citation>
    <scope>NUCLEOTIDE SEQUENCE [LARGE SCALE GENOMIC DNA]</scope>
    <source>
        <strain evidence="8">CGMCC 1.13574</strain>
    </source>
</reference>
<organism evidence="7 8">
    <name type="scientific">Coralloluteibacterium thermophilum</name>
    <dbReference type="NCBI Taxonomy" id="2707049"/>
    <lineage>
        <taxon>Bacteria</taxon>
        <taxon>Pseudomonadati</taxon>
        <taxon>Pseudomonadota</taxon>
        <taxon>Gammaproteobacteria</taxon>
        <taxon>Lysobacterales</taxon>
        <taxon>Lysobacteraceae</taxon>
        <taxon>Coralloluteibacterium</taxon>
    </lineage>
</organism>
<gene>
    <name evidence="7" type="primary">ruvX</name>
    <name evidence="7" type="ORF">ACFO3Q_05955</name>
</gene>
<dbReference type="PANTHER" id="PTHR33317">
    <property type="entry name" value="POLYNUCLEOTIDYL TRANSFERASE, RIBONUCLEASE H-LIKE SUPERFAMILY PROTEIN"/>
    <property type="match status" value="1"/>
</dbReference>
<comment type="function">
    <text evidence="5">Could be a nuclease involved in processing of the 5'-end of pre-16S rRNA.</text>
</comment>
<feature type="domain" description="YqgF/RNase H-like" evidence="6">
    <location>
        <begin position="4"/>
        <end position="106"/>
    </location>
</feature>
<sequence>MSGGTVLGFDVGSRRIGVAVGNGLTASARELCVVDVREGVPDWSRIEASIREWRPEALVVGDPRTLDDEEGQQPARRRAQRFARELQARSGLPTWLVDERSSSMEAARRFAAGRAAGTRRRSQAQNLDALAAVVIVERWFEAPGDAQRAPSPEG</sequence>
<dbReference type="HAMAP" id="MF_00651">
    <property type="entry name" value="Nuclease_YqgF"/>
    <property type="match status" value="1"/>
</dbReference>
<dbReference type="NCBIfam" id="TIGR00250">
    <property type="entry name" value="RNAse_H_YqgF"/>
    <property type="match status" value="1"/>
</dbReference>
<accession>A0ABV9NHE2</accession>
<dbReference type="Proteomes" id="UP001595892">
    <property type="component" value="Unassembled WGS sequence"/>
</dbReference>
<dbReference type="RefSeq" id="WP_377003722.1">
    <property type="nucleotide sequence ID" value="NZ_JBHSGG010000015.1"/>
</dbReference>
<proteinExistence type="inferred from homology"/>
<dbReference type="PANTHER" id="PTHR33317:SF4">
    <property type="entry name" value="POLYNUCLEOTIDYL TRANSFERASE, RIBONUCLEASE H-LIKE SUPERFAMILY PROTEIN"/>
    <property type="match status" value="1"/>
</dbReference>
<dbReference type="EC" id="3.1.-.-" evidence="5"/>
<evidence type="ECO:0000256" key="2">
    <source>
        <dbReference type="ARBA" id="ARBA00022517"/>
    </source>
</evidence>
<evidence type="ECO:0000256" key="3">
    <source>
        <dbReference type="ARBA" id="ARBA00022722"/>
    </source>
</evidence>